<comment type="caution">
    <text evidence="2">The sequence shown here is derived from an EMBL/GenBank/DDBJ whole genome shotgun (WGS) entry which is preliminary data.</text>
</comment>
<protein>
    <recommendedName>
        <fullName evidence="4">DUF5709 domain-containing protein</fullName>
    </recommendedName>
</protein>
<evidence type="ECO:0008006" key="4">
    <source>
        <dbReference type="Google" id="ProtNLM"/>
    </source>
</evidence>
<organism evidence="2 3">
    <name type="scientific">Georgenia halophila</name>
    <dbReference type="NCBI Taxonomy" id="620889"/>
    <lineage>
        <taxon>Bacteria</taxon>
        <taxon>Bacillati</taxon>
        <taxon>Actinomycetota</taxon>
        <taxon>Actinomycetes</taxon>
        <taxon>Micrococcales</taxon>
        <taxon>Bogoriellaceae</taxon>
        <taxon>Georgenia</taxon>
    </lineage>
</organism>
<gene>
    <name evidence="2" type="ORF">GCM10023169_00210</name>
</gene>
<evidence type="ECO:0000313" key="2">
    <source>
        <dbReference type="EMBL" id="GAA4414663.1"/>
    </source>
</evidence>
<dbReference type="EMBL" id="BAABGN010000001">
    <property type="protein sequence ID" value="GAA4414663.1"/>
    <property type="molecule type" value="Genomic_DNA"/>
</dbReference>
<name>A0ABP8KSS2_9MICO</name>
<accession>A0ABP8KSS2</accession>
<feature type="compositionally biased region" description="Basic and acidic residues" evidence="1">
    <location>
        <begin position="49"/>
        <end position="59"/>
    </location>
</feature>
<evidence type="ECO:0000313" key="3">
    <source>
        <dbReference type="Proteomes" id="UP001500622"/>
    </source>
</evidence>
<evidence type="ECO:0000256" key="1">
    <source>
        <dbReference type="SAM" id="MobiDB-lite"/>
    </source>
</evidence>
<sequence>MTRHDPVERPGLVTEALVHRGLVNPDQDEDERRSRDVLGGGRAAAAPRSDVERFDRDGELVGAGPDEEDDYVYGRTQDDGSAA</sequence>
<proteinExistence type="predicted"/>
<dbReference type="Proteomes" id="UP001500622">
    <property type="component" value="Unassembled WGS sequence"/>
</dbReference>
<reference evidence="3" key="1">
    <citation type="journal article" date="2019" name="Int. J. Syst. Evol. Microbiol.">
        <title>The Global Catalogue of Microorganisms (GCM) 10K type strain sequencing project: providing services to taxonomists for standard genome sequencing and annotation.</title>
        <authorList>
            <consortium name="The Broad Institute Genomics Platform"/>
            <consortium name="The Broad Institute Genome Sequencing Center for Infectious Disease"/>
            <person name="Wu L."/>
            <person name="Ma J."/>
        </authorList>
    </citation>
    <scope>NUCLEOTIDE SEQUENCE [LARGE SCALE GENOMIC DNA]</scope>
    <source>
        <strain evidence="3">JCM 17810</strain>
    </source>
</reference>
<feature type="region of interest" description="Disordered" evidence="1">
    <location>
        <begin position="1"/>
        <end position="83"/>
    </location>
</feature>
<keyword evidence="3" id="KW-1185">Reference proteome</keyword>